<keyword evidence="3" id="KW-1185">Reference proteome</keyword>
<proteinExistence type="predicted"/>
<gene>
    <name evidence="2" type="ORF">BO72DRAFT_192954</name>
</gene>
<dbReference type="GeneID" id="63856879"/>
<keyword evidence="1" id="KW-0812">Transmembrane</keyword>
<evidence type="ECO:0000313" key="2">
    <source>
        <dbReference type="EMBL" id="RAK74739.1"/>
    </source>
</evidence>
<keyword evidence="1" id="KW-0472">Membrane</keyword>
<evidence type="ECO:0000256" key="1">
    <source>
        <dbReference type="SAM" id="Phobius"/>
    </source>
</evidence>
<organism evidence="2 3">
    <name type="scientific">Aspergillus fijiensis CBS 313.89</name>
    <dbReference type="NCBI Taxonomy" id="1448319"/>
    <lineage>
        <taxon>Eukaryota</taxon>
        <taxon>Fungi</taxon>
        <taxon>Dikarya</taxon>
        <taxon>Ascomycota</taxon>
        <taxon>Pezizomycotina</taxon>
        <taxon>Eurotiomycetes</taxon>
        <taxon>Eurotiomycetidae</taxon>
        <taxon>Eurotiales</taxon>
        <taxon>Aspergillaceae</taxon>
        <taxon>Aspergillus</taxon>
    </lineage>
</organism>
<reference evidence="2 3" key="1">
    <citation type="submission" date="2018-02" db="EMBL/GenBank/DDBJ databases">
        <title>The genomes of Aspergillus section Nigri reveals drivers in fungal speciation.</title>
        <authorList>
            <consortium name="DOE Joint Genome Institute"/>
            <person name="Vesth T.C."/>
            <person name="Nybo J."/>
            <person name="Theobald S."/>
            <person name="Brandl J."/>
            <person name="Frisvad J.C."/>
            <person name="Nielsen K.F."/>
            <person name="Lyhne E.K."/>
            <person name="Kogle M.E."/>
            <person name="Kuo A."/>
            <person name="Riley R."/>
            <person name="Clum A."/>
            <person name="Nolan M."/>
            <person name="Lipzen A."/>
            <person name="Salamov A."/>
            <person name="Henrissat B."/>
            <person name="Wiebenga A."/>
            <person name="De vries R.P."/>
            <person name="Grigoriev I.V."/>
            <person name="Mortensen U.H."/>
            <person name="Andersen M.R."/>
            <person name="Baker S.E."/>
        </authorList>
    </citation>
    <scope>NUCLEOTIDE SEQUENCE [LARGE SCALE GENOMIC DNA]</scope>
    <source>
        <strain evidence="2 3">CBS 313.89</strain>
    </source>
</reference>
<dbReference type="AlphaFoldDB" id="A0A8G1RK50"/>
<keyword evidence="1" id="KW-1133">Transmembrane helix</keyword>
<dbReference type="VEuPathDB" id="FungiDB:BO72DRAFT_192954"/>
<protein>
    <submittedName>
        <fullName evidence="2">Uncharacterized protein</fullName>
    </submittedName>
</protein>
<dbReference type="Proteomes" id="UP000249789">
    <property type="component" value="Unassembled WGS sequence"/>
</dbReference>
<dbReference type="RefSeq" id="XP_040798749.1">
    <property type="nucleotide sequence ID" value="XM_040939546.1"/>
</dbReference>
<sequence length="162" mass="18477">MLRILLSELRSTAFVAELLTLTMLICYACYDSYLQAWSKQAMICRMSITTTFNERRLFKLLGGLKGLSTHLLITFDWILTCMAVQQKPIILRPLGTFTQEMLINGYRLTSVLSFPINKPVFVCSVRFFSPSCALRPVILLLNSWTCSLFVCILAKSGTWDMQ</sequence>
<dbReference type="EMBL" id="KZ824665">
    <property type="protein sequence ID" value="RAK74739.1"/>
    <property type="molecule type" value="Genomic_DNA"/>
</dbReference>
<feature type="transmembrane region" description="Helical" evidence="1">
    <location>
        <begin position="12"/>
        <end position="30"/>
    </location>
</feature>
<name>A0A8G1RK50_9EURO</name>
<accession>A0A8G1RK50</accession>
<evidence type="ECO:0000313" key="3">
    <source>
        <dbReference type="Proteomes" id="UP000249789"/>
    </source>
</evidence>